<gene>
    <name evidence="2" type="ORF">HIM_04638</name>
</gene>
<dbReference type="AlphaFoldDB" id="A0A0F8A5S0"/>
<reference evidence="2 3" key="1">
    <citation type="journal article" date="2014" name="Genome Biol. Evol.">
        <title>Comparative genomics and transcriptomics analyses reveal divergent lifestyle features of nematode endoparasitic fungus Hirsutella minnesotensis.</title>
        <authorList>
            <person name="Lai Y."/>
            <person name="Liu K."/>
            <person name="Zhang X."/>
            <person name="Zhang X."/>
            <person name="Li K."/>
            <person name="Wang N."/>
            <person name="Shu C."/>
            <person name="Wu Y."/>
            <person name="Wang C."/>
            <person name="Bushley K.E."/>
            <person name="Xiang M."/>
            <person name="Liu X."/>
        </authorList>
    </citation>
    <scope>NUCLEOTIDE SEQUENCE [LARGE SCALE GENOMIC DNA]</scope>
    <source>
        <strain evidence="2 3">3608</strain>
    </source>
</reference>
<feature type="compositionally biased region" description="Basic and acidic residues" evidence="1">
    <location>
        <begin position="81"/>
        <end position="92"/>
    </location>
</feature>
<proteinExistence type="predicted"/>
<organism evidence="2 3">
    <name type="scientific">Hirsutella minnesotensis 3608</name>
    <dbReference type="NCBI Taxonomy" id="1043627"/>
    <lineage>
        <taxon>Eukaryota</taxon>
        <taxon>Fungi</taxon>
        <taxon>Dikarya</taxon>
        <taxon>Ascomycota</taxon>
        <taxon>Pezizomycotina</taxon>
        <taxon>Sordariomycetes</taxon>
        <taxon>Hypocreomycetidae</taxon>
        <taxon>Hypocreales</taxon>
        <taxon>Ophiocordycipitaceae</taxon>
        <taxon>Hirsutella</taxon>
    </lineage>
</organism>
<keyword evidence="3" id="KW-1185">Reference proteome</keyword>
<feature type="region of interest" description="Disordered" evidence="1">
    <location>
        <begin position="1"/>
        <end position="92"/>
    </location>
</feature>
<accession>A0A0F8A5S0</accession>
<dbReference type="EMBL" id="KQ030514">
    <property type="protein sequence ID" value="KJZ75814.1"/>
    <property type="molecule type" value="Genomic_DNA"/>
</dbReference>
<evidence type="ECO:0000313" key="3">
    <source>
        <dbReference type="Proteomes" id="UP000054481"/>
    </source>
</evidence>
<evidence type="ECO:0000313" key="2">
    <source>
        <dbReference type="EMBL" id="KJZ75814.1"/>
    </source>
</evidence>
<feature type="compositionally biased region" description="Polar residues" evidence="1">
    <location>
        <begin position="46"/>
        <end position="62"/>
    </location>
</feature>
<evidence type="ECO:0000256" key="1">
    <source>
        <dbReference type="SAM" id="MobiDB-lite"/>
    </source>
</evidence>
<feature type="compositionally biased region" description="Basic and acidic residues" evidence="1">
    <location>
        <begin position="12"/>
        <end position="23"/>
    </location>
</feature>
<dbReference type="OrthoDB" id="5093502at2759"/>
<feature type="compositionally biased region" description="Basic and acidic residues" evidence="1">
    <location>
        <begin position="396"/>
        <end position="410"/>
    </location>
</feature>
<dbReference type="Proteomes" id="UP000054481">
    <property type="component" value="Unassembled WGS sequence"/>
</dbReference>
<name>A0A0F8A5S0_9HYPO</name>
<feature type="region of interest" description="Disordered" evidence="1">
    <location>
        <begin position="392"/>
        <end position="443"/>
    </location>
</feature>
<protein>
    <submittedName>
        <fullName evidence="2">Uncharacterized protein</fullName>
    </submittedName>
</protein>
<sequence>MSESGRPLLPKRGGDEKQHERGTRIQWPPEPFDGRGRQERTGMQGEISQGAASGPLSSTWQSAEVPKRMRRRRTTQPTSMPRHERLENTADRFRRIKPNGPLASGLQLQTISSQDETNAVKAAFGGIQRAPNQAEWDREPRADHVGAERNLSSADARPAGDGSASIASPFRRIEPKVSTQGISFQDETRALKQAYGVAQWKSSFQDETRAVAEAYGNGNAELPPPAGAGAGSGGKSMQVPLSFTVLKPLKGAAAKATRGVSPLGRPMMRMRLETRLREASYYTPRPLRPKEMVLGKDGGSLGGPAAQSGPPADVEAERVVVAPRRRATMRPRAYDEGRAFARAGSVEGAGPRAPPGNSAAVRLQPIQPRAEVDGRDGLDSTRPGMCSWAEGSAVEVGKHSKPVETQEAARRTVRRKRARRRDENESPRKRARTNARKARTMGEQADDLASVMRCLENHYALKERLSNEQTWCLPVPHERKVSTSRAFYQAFHDRSTLPIQTCTVCYRKRTEKELRNMAWEEWEPRRPLGQGRSPFACLRCFPEGVSLAVCGECARHLARSSLSPAAQLHSRLGCEHMFPKELKGLSPIEEKLIALNSCYGLFTRYSVSTGQR</sequence>
<feature type="compositionally biased region" description="Basic residues" evidence="1">
    <location>
        <begin position="429"/>
        <end position="439"/>
    </location>
</feature>